<reference evidence="2 3" key="1">
    <citation type="submission" date="2023-05" db="EMBL/GenBank/DDBJ databases">
        <authorList>
            <person name="Yin Y."/>
            <person name="Lu Z."/>
        </authorList>
    </citation>
    <scope>NUCLEOTIDE SEQUENCE [LARGE SCALE GENOMIC DNA]</scope>
    <source>
        <strain evidence="2 3">ZM22</strain>
    </source>
</reference>
<feature type="transmembrane region" description="Helical" evidence="1">
    <location>
        <begin position="41"/>
        <end position="68"/>
    </location>
</feature>
<feature type="transmembrane region" description="Helical" evidence="1">
    <location>
        <begin position="6"/>
        <end position="29"/>
    </location>
</feature>
<accession>A0ABY8T079</accession>
<keyword evidence="1" id="KW-0812">Transmembrane</keyword>
<evidence type="ECO:0000313" key="3">
    <source>
        <dbReference type="Proteomes" id="UP001240697"/>
    </source>
</evidence>
<sequence>MIDWVPVVFVAFKALIFGACMFFAIKWHYDQGKKKGVETRALLLTMGKVAAVFVLALLGVLTFTFGIAKMLDMDLSLP</sequence>
<dbReference type="EMBL" id="CP125947">
    <property type="protein sequence ID" value="WHS67946.1"/>
    <property type="molecule type" value="Genomic_DNA"/>
</dbReference>
<dbReference type="RefSeq" id="WP_283488958.1">
    <property type="nucleotide sequence ID" value="NZ_CP125947.1"/>
</dbReference>
<keyword evidence="1" id="KW-0472">Membrane</keyword>
<evidence type="ECO:0000313" key="2">
    <source>
        <dbReference type="EMBL" id="WHS67946.1"/>
    </source>
</evidence>
<protein>
    <recommendedName>
        <fullName evidence="4">DUF1146 domain-containing protein</fullName>
    </recommendedName>
</protein>
<dbReference type="Proteomes" id="UP001240697">
    <property type="component" value="Chromosome"/>
</dbReference>
<proteinExistence type="predicted"/>
<evidence type="ECO:0008006" key="4">
    <source>
        <dbReference type="Google" id="ProtNLM"/>
    </source>
</evidence>
<keyword evidence="3" id="KW-1185">Reference proteome</keyword>
<evidence type="ECO:0000256" key="1">
    <source>
        <dbReference type="SAM" id="Phobius"/>
    </source>
</evidence>
<name>A0ABY8T079_9BURK</name>
<organism evidence="2 3">
    <name type="scientific">Comamonas resistens</name>
    <dbReference type="NCBI Taxonomy" id="3046670"/>
    <lineage>
        <taxon>Bacteria</taxon>
        <taxon>Pseudomonadati</taxon>
        <taxon>Pseudomonadota</taxon>
        <taxon>Betaproteobacteria</taxon>
        <taxon>Burkholderiales</taxon>
        <taxon>Comamonadaceae</taxon>
        <taxon>Comamonas</taxon>
    </lineage>
</organism>
<keyword evidence="1" id="KW-1133">Transmembrane helix</keyword>
<gene>
    <name evidence="2" type="ORF">QMY55_13665</name>
</gene>